<accession>A0ABS5U4T9</accession>
<organism evidence="1 2">
    <name type="scientific">Pelotalea chapellei</name>
    <dbReference type="NCBI Taxonomy" id="44671"/>
    <lineage>
        <taxon>Bacteria</taxon>
        <taxon>Pseudomonadati</taxon>
        <taxon>Thermodesulfobacteriota</taxon>
        <taxon>Desulfuromonadia</taxon>
        <taxon>Geobacterales</taxon>
        <taxon>Geobacteraceae</taxon>
        <taxon>Pelotalea</taxon>
    </lineage>
</organism>
<dbReference type="Proteomes" id="UP000784128">
    <property type="component" value="Unassembled WGS sequence"/>
</dbReference>
<keyword evidence="2" id="KW-1185">Reference proteome</keyword>
<evidence type="ECO:0000313" key="2">
    <source>
        <dbReference type="Proteomes" id="UP000784128"/>
    </source>
</evidence>
<protein>
    <submittedName>
        <fullName evidence="1">Uncharacterized protein</fullName>
    </submittedName>
</protein>
<dbReference type="EMBL" id="JAHDYS010000002">
    <property type="protein sequence ID" value="MBT1070676.1"/>
    <property type="molecule type" value="Genomic_DNA"/>
</dbReference>
<dbReference type="RefSeq" id="WP_214296390.1">
    <property type="nucleotide sequence ID" value="NZ_JAHDYS010000002.1"/>
</dbReference>
<gene>
    <name evidence="1" type="ORF">KJB30_02660</name>
</gene>
<proteinExistence type="predicted"/>
<comment type="caution">
    <text evidence="1">The sequence shown here is derived from an EMBL/GenBank/DDBJ whole genome shotgun (WGS) entry which is preliminary data.</text>
</comment>
<sequence length="436" mass="51018">MTSADNERTRVSREELYKQVWAEPMTTVALRYNVSSSFLARICTQLKVPRPQRGYWAKLAAGKKSKQPALPEASPGDEIEWARYGEARRVPPLSPKPPEGKKRRHLTRLELPEHHPLLEGVREKMNEGRETYSGYLRPQKRLIADIIASKDSADRAIEVANQLYLLCEAHNHRVIFSPNDQRYYRCSVDEREKPSGNHYPDLWSPSRPTVVFIGTVAFGLTIFETSENVEVMHVNDKYIRVADITPEMRKKFSRIHTWTTTKEIPSGRFCLQVYSPYPLVQWVRQWREKIPGEFPSKFKRIIKELEDETATIVKLYEEGKRKDEIERKRQEEQYREWQAQEAVRQQIKAKEDSREELFKVIESWAEVKRIEEFFKEAECRIADVAEPENGILMKRLELARQLIGSMDALQQLATWKTPEERLIRRAGLFNVFNSGS</sequence>
<name>A0ABS5U4T9_9BACT</name>
<evidence type="ECO:0000313" key="1">
    <source>
        <dbReference type="EMBL" id="MBT1070676.1"/>
    </source>
</evidence>
<reference evidence="1 2" key="1">
    <citation type="submission" date="2021-05" db="EMBL/GenBank/DDBJ databases">
        <title>The draft genome of Geobacter chapellei DSM 13688.</title>
        <authorList>
            <person name="Xu Z."/>
            <person name="Masuda Y."/>
            <person name="Itoh H."/>
            <person name="Senoo K."/>
        </authorList>
    </citation>
    <scope>NUCLEOTIDE SEQUENCE [LARGE SCALE GENOMIC DNA]</scope>
    <source>
        <strain evidence="1 2">DSM 13688</strain>
    </source>
</reference>